<reference evidence="1 2" key="1">
    <citation type="submission" date="2018-10" db="EMBL/GenBank/DDBJ databases">
        <title>Genome Sequencing of Pantoea dispersa DSM 32899.</title>
        <authorList>
            <person name="Nawrath M."/>
            <person name="Ottenheim C."/>
            <person name="Wilm A."/>
            <person name="Zimmermann W."/>
            <person name="Wu J.C."/>
        </authorList>
    </citation>
    <scope>NUCLEOTIDE SEQUENCE [LARGE SCALE GENOMIC DNA]</scope>
    <source>
        <strain evidence="1 2">DSM 32899</strain>
    </source>
</reference>
<evidence type="ECO:0000313" key="1">
    <source>
        <dbReference type="EMBL" id="QDY42604.1"/>
    </source>
</evidence>
<dbReference type="EMBL" id="CP032702">
    <property type="protein sequence ID" value="QDY42604.1"/>
    <property type="molecule type" value="Genomic_DNA"/>
</dbReference>
<accession>A0A518XEI8</accession>
<keyword evidence="2" id="KW-1185">Reference proteome</keyword>
<dbReference type="Pfam" id="PF07377">
    <property type="entry name" value="DUF1493"/>
    <property type="match status" value="1"/>
</dbReference>
<evidence type="ECO:0000313" key="2">
    <source>
        <dbReference type="Proteomes" id="UP000319411"/>
    </source>
</evidence>
<sequence>MVTDNEVLTFFQDELPILGWLPTKDNAVGFDDVLQDYTEQEDLLISIEKFGEKFDIDLSRMDIDCYFPWKTPWFFRKWFTNKPIIQTKKPLTVKLFADSAKAGKWLYE</sequence>
<dbReference type="KEGG" id="pdis:D8B20_12170"/>
<dbReference type="InterPro" id="IPR010862">
    <property type="entry name" value="DUF1493"/>
</dbReference>
<dbReference type="AlphaFoldDB" id="A0A518XEI8"/>
<proteinExistence type="predicted"/>
<dbReference type="RefSeq" id="WP_145889120.1">
    <property type="nucleotide sequence ID" value="NZ_CP032702.1"/>
</dbReference>
<gene>
    <name evidence="1" type="ORF">D8B20_12170</name>
</gene>
<dbReference type="Proteomes" id="UP000319411">
    <property type="component" value="Chromosome"/>
</dbReference>
<name>A0A518XEI8_9GAMM</name>
<protein>
    <submittedName>
        <fullName evidence="1">DUF1493 family protein</fullName>
    </submittedName>
</protein>
<dbReference type="OrthoDB" id="6476622at2"/>
<organism evidence="1 2">
    <name type="scientific">Candidatus Pantoea soli</name>
    <dbReference type="NCBI Taxonomy" id="3098669"/>
    <lineage>
        <taxon>Bacteria</taxon>
        <taxon>Pseudomonadati</taxon>
        <taxon>Pseudomonadota</taxon>
        <taxon>Gammaproteobacteria</taxon>
        <taxon>Enterobacterales</taxon>
        <taxon>Erwiniaceae</taxon>
        <taxon>Pantoea</taxon>
    </lineage>
</organism>